<dbReference type="Proteomes" id="UP001374579">
    <property type="component" value="Unassembled WGS sequence"/>
</dbReference>
<dbReference type="AlphaFoldDB" id="A0AAN9B6U1"/>
<proteinExistence type="predicted"/>
<reference evidence="1 2" key="1">
    <citation type="submission" date="2024-02" db="EMBL/GenBank/DDBJ databases">
        <title>Chromosome-scale genome assembly of the rough periwinkle Littorina saxatilis.</title>
        <authorList>
            <person name="De Jode A."/>
            <person name="Faria R."/>
            <person name="Formenti G."/>
            <person name="Sims Y."/>
            <person name="Smith T.P."/>
            <person name="Tracey A."/>
            <person name="Wood J.M.D."/>
            <person name="Zagrodzka Z.B."/>
            <person name="Johannesson K."/>
            <person name="Butlin R.K."/>
            <person name="Leder E.H."/>
        </authorList>
    </citation>
    <scope>NUCLEOTIDE SEQUENCE [LARGE SCALE GENOMIC DNA]</scope>
    <source>
        <strain evidence="1">Snail1</strain>
        <tissue evidence="1">Muscle</tissue>
    </source>
</reference>
<name>A0AAN9B6U1_9CAEN</name>
<sequence>MRMIEKFVILLYDRTSKCTDIDKARRKIFARKNNVQLIPSTKAALEEHVKRAEYQGGHVWGQILLPAPELPPPTNWCWSRTGEGQYIPYWTRLPEAAHSCI</sequence>
<keyword evidence="2" id="KW-1185">Reference proteome</keyword>
<accession>A0AAN9B6U1</accession>
<gene>
    <name evidence="1" type="ORF">V1264_022759</name>
</gene>
<protein>
    <submittedName>
        <fullName evidence="1">Uncharacterized protein</fullName>
    </submittedName>
</protein>
<evidence type="ECO:0000313" key="1">
    <source>
        <dbReference type="EMBL" id="KAK7099681.1"/>
    </source>
</evidence>
<dbReference type="EMBL" id="JBAMIC010000011">
    <property type="protein sequence ID" value="KAK7099681.1"/>
    <property type="molecule type" value="Genomic_DNA"/>
</dbReference>
<organism evidence="1 2">
    <name type="scientific">Littorina saxatilis</name>
    <dbReference type="NCBI Taxonomy" id="31220"/>
    <lineage>
        <taxon>Eukaryota</taxon>
        <taxon>Metazoa</taxon>
        <taxon>Spiralia</taxon>
        <taxon>Lophotrochozoa</taxon>
        <taxon>Mollusca</taxon>
        <taxon>Gastropoda</taxon>
        <taxon>Caenogastropoda</taxon>
        <taxon>Littorinimorpha</taxon>
        <taxon>Littorinoidea</taxon>
        <taxon>Littorinidae</taxon>
        <taxon>Littorina</taxon>
    </lineage>
</organism>
<evidence type="ECO:0000313" key="2">
    <source>
        <dbReference type="Proteomes" id="UP001374579"/>
    </source>
</evidence>
<comment type="caution">
    <text evidence="1">The sequence shown here is derived from an EMBL/GenBank/DDBJ whole genome shotgun (WGS) entry which is preliminary data.</text>
</comment>